<dbReference type="Proteomes" id="UP000027195">
    <property type="component" value="Unassembled WGS sequence"/>
</dbReference>
<dbReference type="HOGENOM" id="CLU_2454416_0_0_1"/>
<proteinExistence type="predicted"/>
<dbReference type="AlphaFoldDB" id="A0A067MJ06"/>
<keyword evidence="2" id="KW-1185">Reference proteome</keyword>
<accession>A0A067MJ06</accession>
<name>A0A067MJ06_BOTB1</name>
<organism evidence="1 2">
    <name type="scientific">Botryobasidium botryosum (strain FD-172 SS1)</name>
    <dbReference type="NCBI Taxonomy" id="930990"/>
    <lineage>
        <taxon>Eukaryota</taxon>
        <taxon>Fungi</taxon>
        <taxon>Dikarya</taxon>
        <taxon>Basidiomycota</taxon>
        <taxon>Agaricomycotina</taxon>
        <taxon>Agaricomycetes</taxon>
        <taxon>Cantharellales</taxon>
        <taxon>Botryobasidiaceae</taxon>
        <taxon>Botryobasidium</taxon>
    </lineage>
</organism>
<gene>
    <name evidence="1" type="ORF">BOTBODRAFT_294250</name>
</gene>
<evidence type="ECO:0000313" key="2">
    <source>
        <dbReference type="Proteomes" id="UP000027195"/>
    </source>
</evidence>
<sequence length="89" mass="9967">MDAPRVTLELSASIGMAFTWLAGFVYRSSSSQTEATFLYISKEVLTNCVVEFSRFKDRNLFRGGRADDTLPPSQLAPNITPLSRCQCRE</sequence>
<protein>
    <submittedName>
        <fullName evidence="1">Uncharacterized protein</fullName>
    </submittedName>
</protein>
<dbReference type="EMBL" id="KL198032">
    <property type="protein sequence ID" value="KDQ15529.1"/>
    <property type="molecule type" value="Genomic_DNA"/>
</dbReference>
<dbReference type="InParanoid" id="A0A067MJ06"/>
<reference evidence="2" key="1">
    <citation type="journal article" date="2014" name="Proc. Natl. Acad. Sci. U.S.A.">
        <title>Extensive sampling of basidiomycete genomes demonstrates inadequacy of the white-rot/brown-rot paradigm for wood decay fungi.</title>
        <authorList>
            <person name="Riley R."/>
            <person name="Salamov A.A."/>
            <person name="Brown D.W."/>
            <person name="Nagy L.G."/>
            <person name="Floudas D."/>
            <person name="Held B.W."/>
            <person name="Levasseur A."/>
            <person name="Lombard V."/>
            <person name="Morin E."/>
            <person name="Otillar R."/>
            <person name="Lindquist E.A."/>
            <person name="Sun H."/>
            <person name="LaButti K.M."/>
            <person name="Schmutz J."/>
            <person name="Jabbour D."/>
            <person name="Luo H."/>
            <person name="Baker S.E."/>
            <person name="Pisabarro A.G."/>
            <person name="Walton J.D."/>
            <person name="Blanchette R.A."/>
            <person name="Henrissat B."/>
            <person name="Martin F."/>
            <person name="Cullen D."/>
            <person name="Hibbett D.S."/>
            <person name="Grigoriev I.V."/>
        </authorList>
    </citation>
    <scope>NUCLEOTIDE SEQUENCE [LARGE SCALE GENOMIC DNA]</scope>
    <source>
        <strain evidence="2">FD-172 SS1</strain>
    </source>
</reference>
<evidence type="ECO:0000313" key="1">
    <source>
        <dbReference type="EMBL" id="KDQ15529.1"/>
    </source>
</evidence>